<dbReference type="AlphaFoldDB" id="A0A4S8K286"/>
<comment type="caution">
    <text evidence="1">The sequence shown here is derived from an EMBL/GenBank/DDBJ whole genome shotgun (WGS) entry which is preliminary data.</text>
</comment>
<evidence type="ECO:0000313" key="2">
    <source>
        <dbReference type="Proteomes" id="UP000317650"/>
    </source>
</evidence>
<dbReference type="EMBL" id="PYDT01000002">
    <property type="protein sequence ID" value="THU68842.1"/>
    <property type="molecule type" value="Genomic_DNA"/>
</dbReference>
<dbReference type="Proteomes" id="UP000317650">
    <property type="component" value="Chromosome 8"/>
</dbReference>
<dbReference type="STRING" id="52838.A0A4S8K286"/>
<sequence>MRLLLGIMATGAINVVRGTRSSNEELLHIYDHSERGKYGSGYPVMSRVFECLLRCFVEVR</sequence>
<reference evidence="1 2" key="1">
    <citation type="journal article" date="2019" name="Nat. Plants">
        <title>Genome sequencing of Musa balbisiana reveals subgenome evolution and function divergence in polyploid bananas.</title>
        <authorList>
            <person name="Yao X."/>
        </authorList>
    </citation>
    <scope>NUCLEOTIDE SEQUENCE [LARGE SCALE GENOMIC DNA]</scope>
    <source>
        <strain evidence="2">cv. DH-PKW</strain>
        <tissue evidence="1">Leaves</tissue>
    </source>
</reference>
<organism evidence="1 2">
    <name type="scientific">Musa balbisiana</name>
    <name type="common">Banana</name>
    <dbReference type="NCBI Taxonomy" id="52838"/>
    <lineage>
        <taxon>Eukaryota</taxon>
        <taxon>Viridiplantae</taxon>
        <taxon>Streptophyta</taxon>
        <taxon>Embryophyta</taxon>
        <taxon>Tracheophyta</taxon>
        <taxon>Spermatophyta</taxon>
        <taxon>Magnoliopsida</taxon>
        <taxon>Liliopsida</taxon>
        <taxon>Zingiberales</taxon>
        <taxon>Musaceae</taxon>
        <taxon>Musa</taxon>
    </lineage>
</organism>
<accession>A0A4S8K286</accession>
<gene>
    <name evidence="1" type="ORF">C4D60_Mb08t08120</name>
</gene>
<keyword evidence="2" id="KW-1185">Reference proteome</keyword>
<protein>
    <submittedName>
        <fullName evidence="1">Uncharacterized protein</fullName>
    </submittedName>
</protein>
<name>A0A4S8K286_MUSBA</name>
<evidence type="ECO:0000313" key="1">
    <source>
        <dbReference type="EMBL" id="THU68842.1"/>
    </source>
</evidence>
<proteinExistence type="predicted"/>